<comment type="caution">
    <text evidence="1">The sequence shown here is derived from an EMBL/GenBank/DDBJ whole genome shotgun (WGS) entry which is preliminary data.</text>
</comment>
<protein>
    <submittedName>
        <fullName evidence="1">Unnamed protein product</fullName>
    </submittedName>
</protein>
<evidence type="ECO:0000313" key="2">
    <source>
        <dbReference type="Proteomes" id="UP001165064"/>
    </source>
</evidence>
<dbReference type="EMBL" id="BSXS01006430">
    <property type="protein sequence ID" value="GME85549.1"/>
    <property type="molecule type" value="Genomic_DNA"/>
</dbReference>
<organism evidence="1 2">
    <name type="scientific">Ambrosiozyma monospora</name>
    <name type="common">Yeast</name>
    <name type="synonym">Endomycopsis monosporus</name>
    <dbReference type="NCBI Taxonomy" id="43982"/>
    <lineage>
        <taxon>Eukaryota</taxon>
        <taxon>Fungi</taxon>
        <taxon>Dikarya</taxon>
        <taxon>Ascomycota</taxon>
        <taxon>Saccharomycotina</taxon>
        <taxon>Pichiomycetes</taxon>
        <taxon>Pichiales</taxon>
        <taxon>Pichiaceae</taxon>
        <taxon>Ambrosiozyma</taxon>
    </lineage>
</organism>
<proteinExistence type="predicted"/>
<reference evidence="1" key="1">
    <citation type="submission" date="2023-04" db="EMBL/GenBank/DDBJ databases">
        <title>Ambrosiozyma monospora NBRC 10751.</title>
        <authorList>
            <person name="Ichikawa N."/>
            <person name="Sato H."/>
            <person name="Tonouchi N."/>
        </authorList>
    </citation>
    <scope>NUCLEOTIDE SEQUENCE</scope>
    <source>
        <strain evidence="1">NBRC 10751</strain>
    </source>
</reference>
<accession>A0ACB5TCV7</accession>
<evidence type="ECO:0000313" key="1">
    <source>
        <dbReference type="EMBL" id="GME85549.1"/>
    </source>
</evidence>
<keyword evidence="2" id="KW-1185">Reference proteome</keyword>
<name>A0ACB5TCV7_AMBMO</name>
<gene>
    <name evidence="1" type="ORF">Amon02_000764600</name>
</gene>
<sequence>MLNGFGVDSVGLDILKDCAYVWQIDGYKGFMAVYQAFLRVSETKHDISIAINGRDVAKKVLQFCCLPYEPEVWPLQLKQQGNLFEKVNSQLMRSAAARMSNLFDIESLGSVLVNLTRIKQNSPFGITDEMNASFTKKIVKVAKKRIRHRIQPVPGTDDVTLAHLFAFLETIVEDMLYLNSHLISEFEAKGDWSFTPMRDAIAKYSIGTSREIINYLTETLLFDQESQKFVRTFKVPPERNDEMQFVLRDINTIRELCQYSNKGFPRKSIDFFFPDFYTMHVEMCETMAEYTQNAIESDKFVPLEAASYSASVRDMFVLFERTLNEAEQMIWPTDIHNAYFVTLLHQRISFIVEQYADQMTEDVIDELSSMDTLPIESKAYTKINNLYTVLKKMDELFRDDVLHAFSSLIRNHGTRRRSHSTNGHTNGGQGGSDGDHLLELFHSCD</sequence>
<dbReference type="Proteomes" id="UP001165064">
    <property type="component" value="Unassembled WGS sequence"/>
</dbReference>